<keyword evidence="3" id="KW-1185">Reference proteome</keyword>
<evidence type="ECO:0000313" key="3">
    <source>
        <dbReference type="Proteomes" id="UP000030645"/>
    </source>
</evidence>
<accession>W9S405</accession>
<reference evidence="3" key="1">
    <citation type="submission" date="2013-01" db="EMBL/GenBank/DDBJ databases">
        <title>Draft Genome Sequence of a Mulberry Tree, Morus notabilis C.K. Schneid.</title>
        <authorList>
            <person name="He N."/>
            <person name="Zhao S."/>
        </authorList>
    </citation>
    <scope>NUCLEOTIDE SEQUENCE</scope>
</reference>
<dbReference type="AlphaFoldDB" id="W9S405"/>
<gene>
    <name evidence="2" type="ORF">L484_019608</name>
</gene>
<organism evidence="2 3">
    <name type="scientific">Morus notabilis</name>
    <dbReference type="NCBI Taxonomy" id="981085"/>
    <lineage>
        <taxon>Eukaryota</taxon>
        <taxon>Viridiplantae</taxon>
        <taxon>Streptophyta</taxon>
        <taxon>Embryophyta</taxon>
        <taxon>Tracheophyta</taxon>
        <taxon>Spermatophyta</taxon>
        <taxon>Magnoliopsida</taxon>
        <taxon>eudicotyledons</taxon>
        <taxon>Gunneridae</taxon>
        <taxon>Pentapetalae</taxon>
        <taxon>rosids</taxon>
        <taxon>fabids</taxon>
        <taxon>Rosales</taxon>
        <taxon>Moraceae</taxon>
        <taxon>Moreae</taxon>
        <taxon>Morus</taxon>
    </lineage>
</organism>
<dbReference type="EMBL" id="KE345753">
    <property type="protein sequence ID" value="EXC13650.1"/>
    <property type="molecule type" value="Genomic_DNA"/>
</dbReference>
<evidence type="ECO:0000256" key="1">
    <source>
        <dbReference type="SAM" id="MobiDB-lite"/>
    </source>
</evidence>
<proteinExistence type="predicted"/>
<name>W9S405_9ROSA</name>
<dbReference type="Proteomes" id="UP000030645">
    <property type="component" value="Unassembled WGS sequence"/>
</dbReference>
<evidence type="ECO:0000313" key="2">
    <source>
        <dbReference type="EMBL" id="EXC13650.1"/>
    </source>
</evidence>
<feature type="region of interest" description="Disordered" evidence="1">
    <location>
        <begin position="1"/>
        <end position="39"/>
    </location>
</feature>
<sequence length="100" mass="10476">MALIFSIMPRNEPSNSSLGHHRSRGRSPPPPPPPPTMPKLLKFAGKRLGGSCNGEKGSSFWIAGLGTSGAAGSRGCNGVAGGGRRHRDDTSVCEVFRYAN</sequence>
<feature type="compositionally biased region" description="Pro residues" evidence="1">
    <location>
        <begin position="27"/>
        <end position="37"/>
    </location>
</feature>
<protein>
    <submittedName>
        <fullName evidence="2">Uncharacterized protein</fullName>
    </submittedName>
</protein>